<keyword evidence="6 7" id="KW-0460">Magnesium</keyword>
<dbReference type="GO" id="GO:0019143">
    <property type="term" value="F:3-deoxy-manno-octulosonate-8-phosphatase activity"/>
    <property type="evidence" value="ECO:0007669"/>
    <property type="project" value="UniProtKB-EC"/>
</dbReference>
<dbReference type="SUPFAM" id="SSF56784">
    <property type="entry name" value="HAD-like"/>
    <property type="match status" value="1"/>
</dbReference>
<feature type="binding site" evidence="7">
    <location>
        <position position="10"/>
    </location>
    <ligand>
        <name>Mg(2+)</name>
        <dbReference type="ChEBI" id="CHEBI:18420"/>
    </ligand>
</feature>
<name>A0AB73TPQ5_ENTFC</name>
<feature type="binding site" evidence="7">
    <location>
        <position position="100"/>
    </location>
    <ligand>
        <name>Mg(2+)</name>
        <dbReference type="ChEBI" id="CHEBI:18420"/>
    </ligand>
</feature>
<keyword evidence="4 7" id="KW-0479">Metal-binding</keyword>
<evidence type="ECO:0000256" key="4">
    <source>
        <dbReference type="ARBA" id="ARBA00022723"/>
    </source>
</evidence>
<dbReference type="GO" id="GO:0008781">
    <property type="term" value="F:N-acylneuraminate cytidylyltransferase activity"/>
    <property type="evidence" value="ECO:0007669"/>
    <property type="project" value="TreeGrafter"/>
</dbReference>
<dbReference type="EMBL" id="QHGU01000059">
    <property type="protein sequence ID" value="PZM55156.1"/>
    <property type="molecule type" value="Genomic_DNA"/>
</dbReference>
<evidence type="ECO:0000256" key="1">
    <source>
        <dbReference type="ARBA" id="ARBA00001946"/>
    </source>
</evidence>
<dbReference type="SFLD" id="SFLDG01138">
    <property type="entry name" value="C1.6.2:_Deoxy-d-mannose-octulo"/>
    <property type="match status" value="1"/>
</dbReference>
<dbReference type="SFLD" id="SFLDS00003">
    <property type="entry name" value="Haloacid_Dehalogenase"/>
    <property type="match status" value="1"/>
</dbReference>
<dbReference type="PANTHER" id="PTHR21485:SF3">
    <property type="entry name" value="N-ACYLNEURAMINATE CYTIDYLYLTRANSFERASE"/>
    <property type="match status" value="1"/>
</dbReference>
<protein>
    <submittedName>
        <fullName evidence="8">3-deoxy-D-manno-octulosonate 8-phosphate phosphatase</fullName>
        <ecNumber evidence="8">3.1.3.45</ecNumber>
    </submittedName>
</protein>
<comment type="cofactor">
    <cofactor evidence="1 7">
        <name>Mg(2+)</name>
        <dbReference type="ChEBI" id="CHEBI:18420"/>
    </cofactor>
</comment>
<keyword evidence="5 8" id="KW-0378">Hydrolase</keyword>
<dbReference type="InterPro" id="IPR050793">
    <property type="entry name" value="CMP-NeuNAc_synthase"/>
</dbReference>
<dbReference type="Proteomes" id="UP000249070">
    <property type="component" value="Unassembled WGS sequence"/>
</dbReference>
<comment type="subunit">
    <text evidence="3">Homotetramer.</text>
</comment>
<evidence type="ECO:0000313" key="8">
    <source>
        <dbReference type="EMBL" id="PZM55156.1"/>
    </source>
</evidence>
<comment type="similarity">
    <text evidence="2">Belongs to the KdsC family.</text>
</comment>
<dbReference type="SFLD" id="SFLDG01136">
    <property type="entry name" value="C1.6:_Phosphoserine_Phosphatas"/>
    <property type="match status" value="1"/>
</dbReference>
<dbReference type="InterPro" id="IPR010023">
    <property type="entry name" value="KdsC_fam"/>
</dbReference>
<evidence type="ECO:0000256" key="2">
    <source>
        <dbReference type="ARBA" id="ARBA00005893"/>
    </source>
</evidence>
<evidence type="ECO:0000256" key="5">
    <source>
        <dbReference type="ARBA" id="ARBA00022801"/>
    </source>
</evidence>
<dbReference type="PANTHER" id="PTHR21485">
    <property type="entry name" value="HAD SUPERFAMILY MEMBERS CMAS AND KDSC"/>
    <property type="match status" value="1"/>
</dbReference>
<dbReference type="NCBIfam" id="TIGR01670">
    <property type="entry name" value="KdsC-phosphatas"/>
    <property type="match status" value="1"/>
</dbReference>
<evidence type="ECO:0000313" key="9">
    <source>
        <dbReference type="Proteomes" id="UP000249070"/>
    </source>
</evidence>
<dbReference type="GO" id="GO:0046872">
    <property type="term" value="F:metal ion binding"/>
    <property type="evidence" value="ECO:0007669"/>
    <property type="project" value="UniProtKB-KW"/>
</dbReference>
<evidence type="ECO:0000256" key="3">
    <source>
        <dbReference type="ARBA" id="ARBA00011881"/>
    </source>
</evidence>
<gene>
    <name evidence="8" type="ORF">DKP91_10960</name>
</gene>
<evidence type="ECO:0000256" key="6">
    <source>
        <dbReference type="ARBA" id="ARBA00022842"/>
    </source>
</evidence>
<sequence>MSQIKFLVMDVDGTLTDGKIYMGECGEIMKAFNIKDGCAIHDIVRAHNIEPIIITGRRSKILENRCKELGINILYQGIDNKIEKLLEITSDLSTVAYIGDDINDLSCMHPVKSAGGIVACPHDAVKKVLEISDFIAEHDGGNGAVREFVEWLVDTQNN</sequence>
<dbReference type="InterPro" id="IPR036412">
    <property type="entry name" value="HAD-like_sf"/>
</dbReference>
<dbReference type="InterPro" id="IPR023214">
    <property type="entry name" value="HAD_sf"/>
</dbReference>
<dbReference type="RefSeq" id="WP_111230912.1">
    <property type="nucleotide sequence ID" value="NZ_CAMRQY010000002.1"/>
</dbReference>
<proteinExistence type="inferred from homology"/>
<organism evidence="8 9">
    <name type="scientific">Enterococcus faecium</name>
    <name type="common">Streptococcus faecium</name>
    <dbReference type="NCBI Taxonomy" id="1352"/>
    <lineage>
        <taxon>Bacteria</taxon>
        <taxon>Bacillati</taxon>
        <taxon>Bacillota</taxon>
        <taxon>Bacilli</taxon>
        <taxon>Lactobacillales</taxon>
        <taxon>Enterococcaceae</taxon>
        <taxon>Enterococcus</taxon>
    </lineage>
</organism>
<dbReference type="Gene3D" id="3.40.50.1000">
    <property type="entry name" value="HAD superfamily/HAD-like"/>
    <property type="match status" value="1"/>
</dbReference>
<dbReference type="EC" id="3.1.3.45" evidence="8"/>
<evidence type="ECO:0000256" key="7">
    <source>
        <dbReference type="PIRSR" id="PIRSR006118-2"/>
    </source>
</evidence>
<comment type="caution">
    <text evidence="8">The sequence shown here is derived from an EMBL/GenBank/DDBJ whole genome shotgun (WGS) entry which is preliminary data.</text>
</comment>
<feature type="binding site" evidence="7">
    <location>
        <position position="12"/>
    </location>
    <ligand>
        <name>substrate</name>
    </ligand>
</feature>
<dbReference type="AlphaFoldDB" id="A0AB73TPQ5"/>
<accession>A0AB73TPQ5</accession>
<reference evidence="8 9" key="1">
    <citation type="submission" date="2018-05" db="EMBL/GenBank/DDBJ databases">
        <title>Vancomycin-resistant Enterococcus faecium strain from Chelyabinsk, Russia.</title>
        <authorList>
            <person name="Gostev V."/>
            <person name="Goncharov A."/>
            <person name="Kolodzhieva V."/>
            <person name="Suvorov A."/>
            <person name="Sidorenko S."/>
            <person name="Zueva L."/>
        </authorList>
    </citation>
    <scope>NUCLEOTIDE SEQUENCE [LARGE SCALE GENOMIC DNA]</scope>
    <source>
        <strain evidence="8 9">20</strain>
    </source>
</reference>
<dbReference type="PIRSF" id="PIRSF006118">
    <property type="entry name" value="KDO8-P_Ptase"/>
    <property type="match status" value="1"/>
</dbReference>